<dbReference type="SUPFAM" id="SSF52540">
    <property type="entry name" value="P-loop containing nucleoside triphosphate hydrolases"/>
    <property type="match status" value="1"/>
</dbReference>
<reference evidence="6" key="1">
    <citation type="journal article" date="2020" name="mSystems">
        <title>Genome- and Community-Level Interaction Insights into Carbon Utilization and Element Cycling Functions of Hydrothermarchaeota in Hydrothermal Sediment.</title>
        <authorList>
            <person name="Zhou Z."/>
            <person name="Liu Y."/>
            <person name="Xu W."/>
            <person name="Pan J."/>
            <person name="Luo Z.H."/>
            <person name="Li M."/>
        </authorList>
    </citation>
    <scope>NUCLEOTIDE SEQUENCE [LARGE SCALE GENOMIC DNA]</scope>
    <source>
        <strain evidence="6">SpSt-776</strain>
    </source>
</reference>
<protein>
    <submittedName>
        <fullName evidence="6">ABC transporter ATP-binding protein</fullName>
    </submittedName>
</protein>
<dbReference type="Gene3D" id="3.40.50.300">
    <property type="entry name" value="P-loop containing nucleotide triphosphate hydrolases"/>
    <property type="match status" value="1"/>
</dbReference>
<sequence length="221" mass="24026">MIELKGVRKTYQRGTVSVQALRCVDLAIAAGEFLAITGKSGCGKSTLLHIIGGLEPVSGGRVVVDGLDLTSLADQELTRFRRDRVGVVFQSFNLLPLLTLEENVALPRVLQGVSYSRAAAEARQWLAEVGLEERRAHKPHQVSGGEMQRAAIARALINRPAVLLADEPTGNLDHATGVQVMELFARLNREWGQTVVLVSHAAEAAQYAQRVLSLRDGEIKE</sequence>
<dbReference type="GO" id="GO:0005886">
    <property type="term" value="C:plasma membrane"/>
    <property type="evidence" value="ECO:0007669"/>
    <property type="project" value="TreeGrafter"/>
</dbReference>
<evidence type="ECO:0000259" key="5">
    <source>
        <dbReference type="PROSITE" id="PS50893"/>
    </source>
</evidence>
<evidence type="ECO:0000256" key="3">
    <source>
        <dbReference type="ARBA" id="ARBA00022840"/>
    </source>
</evidence>
<dbReference type="AlphaFoldDB" id="A0A7C3SHK7"/>
<proteinExistence type="inferred from homology"/>
<evidence type="ECO:0000256" key="1">
    <source>
        <dbReference type="ARBA" id="ARBA00022448"/>
    </source>
</evidence>
<keyword evidence="1" id="KW-0813">Transport</keyword>
<dbReference type="PANTHER" id="PTHR24220">
    <property type="entry name" value="IMPORT ATP-BINDING PROTEIN"/>
    <property type="match status" value="1"/>
</dbReference>
<comment type="caution">
    <text evidence="6">The sequence shown here is derived from an EMBL/GenBank/DDBJ whole genome shotgun (WGS) entry which is preliminary data.</text>
</comment>
<dbReference type="InterPro" id="IPR003439">
    <property type="entry name" value="ABC_transporter-like_ATP-bd"/>
</dbReference>
<dbReference type="InterPro" id="IPR015854">
    <property type="entry name" value="ABC_transpr_LolD-like"/>
</dbReference>
<accession>A0A7C3SHK7</accession>
<dbReference type="InterPro" id="IPR017871">
    <property type="entry name" value="ABC_transporter-like_CS"/>
</dbReference>
<gene>
    <name evidence="6" type="ORF">ENV62_01095</name>
</gene>
<dbReference type="InterPro" id="IPR027417">
    <property type="entry name" value="P-loop_NTPase"/>
</dbReference>
<dbReference type="InterPro" id="IPR017911">
    <property type="entry name" value="MacB-like_ATP-bd"/>
</dbReference>
<evidence type="ECO:0000256" key="4">
    <source>
        <dbReference type="ARBA" id="ARBA00038388"/>
    </source>
</evidence>
<feature type="domain" description="ABC transporter" evidence="5">
    <location>
        <begin position="2"/>
        <end position="221"/>
    </location>
</feature>
<dbReference type="Pfam" id="PF00005">
    <property type="entry name" value="ABC_tran"/>
    <property type="match status" value="1"/>
</dbReference>
<dbReference type="GO" id="GO:0098796">
    <property type="term" value="C:membrane protein complex"/>
    <property type="evidence" value="ECO:0007669"/>
    <property type="project" value="UniProtKB-ARBA"/>
</dbReference>
<dbReference type="FunFam" id="3.40.50.300:FF:000032">
    <property type="entry name" value="Export ABC transporter ATP-binding protein"/>
    <property type="match status" value="1"/>
</dbReference>
<dbReference type="GO" id="GO:0022857">
    <property type="term" value="F:transmembrane transporter activity"/>
    <property type="evidence" value="ECO:0007669"/>
    <property type="project" value="TreeGrafter"/>
</dbReference>
<dbReference type="SMART" id="SM00382">
    <property type="entry name" value="AAA"/>
    <property type="match status" value="1"/>
</dbReference>
<keyword evidence="3 6" id="KW-0067">ATP-binding</keyword>
<dbReference type="GO" id="GO:0016887">
    <property type="term" value="F:ATP hydrolysis activity"/>
    <property type="evidence" value="ECO:0007669"/>
    <property type="project" value="InterPro"/>
</dbReference>
<dbReference type="GO" id="GO:0005524">
    <property type="term" value="F:ATP binding"/>
    <property type="evidence" value="ECO:0007669"/>
    <property type="project" value="UniProtKB-KW"/>
</dbReference>
<dbReference type="InterPro" id="IPR003593">
    <property type="entry name" value="AAA+_ATPase"/>
</dbReference>
<dbReference type="CDD" id="cd03255">
    <property type="entry name" value="ABC_MJ0796_LolCDE_FtsE"/>
    <property type="match status" value="1"/>
</dbReference>
<evidence type="ECO:0000313" key="6">
    <source>
        <dbReference type="EMBL" id="HGB13823.1"/>
    </source>
</evidence>
<keyword evidence="2" id="KW-0547">Nucleotide-binding</keyword>
<dbReference type="PANTHER" id="PTHR24220:SF86">
    <property type="entry name" value="ABC TRANSPORTER ABCH.1"/>
    <property type="match status" value="1"/>
</dbReference>
<evidence type="ECO:0000256" key="2">
    <source>
        <dbReference type="ARBA" id="ARBA00022741"/>
    </source>
</evidence>
<dbReference type="PROSITE" id="PS00211">
    <property type="entry name" value="ABC_TRANSPORTER_1"/>
    <property type="match status" value="1"/>
</dbReference>
<name>A0A7C3SHK7_9BACT</name>
<dbReference type="PROSITE" id="PS50893">
    <property type="entry name" value="ABC_TRANSPORTER_2"/>
    <property type="match status" value="1"/>
</dbReference>
<comment type="similarity">
    <text evidence="4">Belongs to the ABC transporter superfamily. Macrolide exporter (TC 3.A.1.122) family.</text>
</comment>
<dbReference type="EMBL" id="DTHB01000016">
    <property type="protein sequence ID" value="HGB13823.1"/>
    <property type="molecule type" value="Genomic_DNA"/>
</dbReference>
<organism evidence="6">
    <name type="scientific">Desulfobacca acetoxidans</name>
    <dbReference type="NCBI Taxonomy" id="60893"/>
    <lineage>
        <taxon>Bacteria</taxon>
        <taxon>Pseudomonadati</taxon>
        <taxon>Thermodesulfobacteriota</taxon>
        <taxon>Desulfobaccia</taxon>
        <taxon>Desulfobaccales</taxon>
        <taxon>Desulfobaccaceae</taxon>
        <taxon>Desulfobacca</taxon>
    </lineage>
</organism>